<evidence type="ECO:0000313" key="1">
    <source>
        <dbReference type="EMBL" id="CCC99243.1"/>
    </source>
</evidence>
<dbReference type="EMBL" id="HE577327">
    <property type="protein sequence ID" value="CCC99243.1"/>
    <property type="molecule type" value="Genomic_DNA"/>
</dbReference>
<evidence type="ECO:0000313" key="2">
    <source>
        <dbReference type="Proteomes" id="UP000007319"/>
    </source>
</evidence>
<dbReference type="AlphaFoldDB" id="A0A9P1NN28"/>
<organism evidence="1 2">
    <name type="scientific">Azospirillum baldaniorum</name>
    <dbReference type="NCBI Taxonomy" id="1064539"/>
    <lineage>
        <taxon>Bacteria</taxon>
        <taxon>Pseudomonadati</taxon>
        <taxon>Pseudomonadota</taxon>
        <taxon>Alphaproteobacteria</taxon>
        <taxon>Rhodospirillales</taxon>
        <taxon>Azospirillaceae</taxon>
        <taxon>Azospirillum</taxon>
    </lineage>
</organism>
<reference evidence="1 2" key="1">
    <citation type="journal article" date="2011" name="PLoS Genet.">
        <title>Azospirillum genomes reveal transition of bacteria from aquatic to terrestrial environments.</title>
        <authorList>
            <person name="Wisniewski-Dye F."/>
            <person name="Borziak K."/>
            <person name="Khalsa-Moyers G."/>
            <person name="Alexandre G."/>
            <person name="Sukharnikov L.O."/>
            <person name="Wuichet K."/>
            <person name="Hurst G.B."/>
            <person name="McDonald W.H."/>
            <person name="Robertson J.S."/>
            <person name="Barbe V."/>
            <person name="Calteau A."/>
            <person name="Rouy Z."/>
            <person name="Mangenot S."/>
            <person name="Prigent-Combaret C."/>
            <person name="Normand P."/>
            <person name="Boyer M."/>
            <person name="Siguier P."/>
            <person name="Dessaux Y."/>
            <person name="Elmerich C."/>
            <person name="Condemine G."/>
            <person name="Krishnen G."/>
            <person name="Kennedy I."/>
            <person name="Paterson A.H."/>
            <person name="Gonzalez V."/>
            <person name="Mavingui P."/>
            <person name="Zhulin I.B."/>
        </authorList>
    </citation>
    <scope>NUCLEOTIDE SEQUENCE [LARGE SCALE GENOMIC DNA]</scope>
    <source>
        <strain evidence="1 2">Sp245</strain>
    </source>
</reference>
<accession>A0A9P1NN28</accession>
<sequence>MGRVQFIWGLGQGRELSAHTSFQLVRGDRVWFHAGQTVCGAKRRRRMSSSETRSVPAM</sequence>
<dbReference type="KEGG" id="abs:AZOBR_180313"/>
<proteinExistence type="predicted"/>
<name>A0A9P1NN28_9PROT</name>
<keyword evidence="2" id="KW-1185">Reference proteome</keyword>
<dbReference type="Proteomes" id="UP000007319">
    <property type="component" value="Chromosome"/>
</dbReference>
<gene>
    <name evidence="1" type="ORF">AZOBR_180313</name>
</gene>
<protein>
    <submittedName>
        <fullName evidence="1">Uncharacterized protein</fullName>
    </submittedName>
</protein>